<comment type="similarity">
    <text evidence="2">Belongs to the MreD family.</text>
</comment>
<dbReference type="Proteomes" id="UP000199586">
    <property type="component" value="Unassembled WGS sequence"/>
</dbReference>
<reference evidence="9 10" key="1">
    <citation type="submission" date="2016-10" db="EMBL/GenBank/DDBJ databases">
        <authorList>
            <person name="de Groot N.N."/>
        </authorList>
    </citation>
    <scope>NUCLEOTIDE SEQUENCE [LARGE SCALE GENOMIC DNA]</scope>
    <source>
        <strain evidence="9 10">CGMCC 1.9113</strain>
    </source>
</reference>
<feature type="transmembrane region" description="Helical" evidence="8">
    <location>
        <begin position="142"/>
        <end position="163"/>
    </location>
</feature>
<dbReference type="GO" id="GO:0005886">
    <property type="term" value="C:plasma membrane"/>
    <property type="evidence" value="ECO:0007669"/>
    <property type="project" value="UniProtKB-SubCell"/>
</dbReference>
<keyword evidence="7 8" id="KW-0472">Membrane</keyword>
<evidence type="ECO:0000256" key="1">
    <source>
        <dbReference type="ARBA" id="ARBA00004651"/>
    </source>
</evidence>
<evidence type="ECO:0000313" key="9">
    <source>
        <dbReference type="EMBL" id="SFP39997.1"/>
    </source>
</evidence>
<keyword evidence="4 8" id="KW-0812">Transmembrane</keyword>
<organism evidence="9 10">
    <name type="scientific">Sphingomonas rubra</name>
    <dbReference type="NCBI Taxonomy" id="634430"/>
    <lineage>
        <taxon>Bacteria</taxon>
        <taxon>Pseudomonadati</taxon>
        <taxon>Pseudomonadota</taxon>
        <taxon>Alphaproteobacteria</taxon>
        <taxon>Sphingomonadales</taxon>
        <taxon>Sphingomonadaceae</taxon>
        <taxon>Sphingomonas</taxon>
    </lineage>
</organism>
<evidence type="ECO:0000256" key="4">
    <source>
        <dbReference type="ARBA" id="ARBA00022692"/>
    </source>
</evidence>
<gene>
    <name evidence="9" type="ORF">SAMN04488241_101388</name>
</gene>
<evidence type="ECO:0000256" key="5">
    <source>
        <dbReference type="ARBA" id="ARBA00022960"/>
    </source>
</evidence>
<dbReference type="RefSeq" id="WP_093330545.1">
    <property type="nucleotide sequence ID" value="NZ_FOXP01000001.1"/>
</dbReference>
<feature type="transmembrane region" description="Helical" evidence="8">
    <location>
        <begin position="113"/>
        <end position="136"/>
    </location>
</feature>
<evidence type="ECO:0000256" key="8">
    <source>
        <dbReference type="SAM" id="Phobius"/>
    </source>
</evidence>
<evidence type="ECO:0000256" key="7">
    <source>
        <dbReference type="ARBA" id="ARBA00023136"/>
    </source>
</evidence>
<name>A0A1I5Q1B2_9SPHN</name>
<dbReference type="STRING" id="634430.SAMN04488241_101388"/>
<keyword evidence="6 8" id="KW-1133">Transmembrane helix</keyword>
<protein>
    <submittedName>
        <fullName evidence="9">Rod shape-determining protein MreD</fullName>
    </submittedName>
</protein>
<evidence type="ECO:0000256" key="2">
    <source>
        <dbReference type="ARBA" id="ARBA00007776"/>
    </source>
</evidence>
<dbReference type="InterPro" id="IPR007227">
    <property type="entry name" value="Cell_shape_determining_MreD"/>
</dbReference>
<dbReference type="AlphaFoldDB" id="A0A1I5Q1B2"/>
<keyword evidence="10" id="KW-1185">Reference proteome</keyword>
<keyword evidence="5" id="KW-0133">Cell shape</keyword>
<proteinExistence type="inferred from homology"/>
<evidence type="ECO:0000256" key="3">
    <source>
        <dbReference type="ARBA" id="ARBA00022475"/>
    </source>
</evidence>
<sequence>MTLTDHDPFAQPLPPGRARALPWATVIGGSTMTIVPVIAAVPILPPLGLLVLLAWRLLARFALRPWAAAPLGFVDDLLSGQPLGSAVLLWSLCFLGIDLVERRLVYRDFWQDWLIAAAAIMFCLAGGRVLAVPLTAHVDGAMLAQGCAAILLFPLAARLVAWIDRKRGMA</sequence>
<dbReference type="OrthoDB" id="7426601at2"/>
<dbReference type="EMBL" id="FOXP01000001">
    <property type="protein sequence ID" value="SFP39997.1"/>
    <property type="molecule type" value="Genomic_DNA"/>
</dbReference>
<dbReference type="GO" id="GO:0008360">
    <property type="term" value="P:regulation of cell shape"/>
    <property type="evidence" value="ECO:0007669"/>
    <property type="project" value="UniProtKB-KW"/>
</dbReference>
<comment type="subcellular location">
    <subcellularLocation>
        <location evidence="1">Cell membrane</location>
        <topology evidence="1">Multi-pass membrane protein</topology>
    </subcellularLocation>
</comment>
<accession>A0A1I5Q1B2</accession>
<dbReference type="Pfam" id="PF04093">
    <property type="entry name" value="MreD"/>
    <property type="match status" value="1"/>
</dbReference>
<evidence type="ECO:0000313" key="10">
    <source>
        <dbReference type="Proteomes" id="UP000199586"/>
    </source>
</evidence>
<evidence type="ECO:0000256" key="6">
    <source>
        <dbReference type="ARBA" id="ARBA00022989"/>
    </source>
</evidence>
<keyword evidence="3" id="KW-1003">Cell membrane</keyword>